<dbReference type="AlphaFoldDB" id="A0A4R6WXG1"/>
<evidence type="ECO:0000256" key="1">
    <source>
        <dbReference type="ARBA" id="ARBA00004429"/>
    </source>
</evidence>
<dbReference type="PANTHER" id="PTHR30614">
    <property type="entry name" value="MEMBRANE COMPONENT OF AMINO ACID ABC TRANSPORTER"/>
    <property type="match status" value="1"/>
</dbReference>
<sequence length="251" mass="28538">MMESLDLLFADTRFAPVWNNLDRFLWGTLLTIEITALSVALGLVLALPLALARISANPLLRWPVYGYIFYFRGTPLLVQLFLVYYGSGQFRDFFEDIGVWRLLREPYFCAILTLTLNTAAYTAEILRGAIQAVPFGEVEAARAYGMSGFRLYRRIVLPKAIRMALPAYTNEVVFLFQATSLVSIITLMDLTGVGRVIISRSFRTFEVWFFVGAIYCAITYLMIWLFNKLEHRLSGHLRDRPAEGPKPAPAE</sequence>
<evidence type="ECO:0000256" key="7">
    <source>
        <dbReference type="ARBA" id="ARBA00022989"/>
    </source>
</evidence>
<dbReference type="GO" id="GO:0043190">
    <property type="term" value="C:ATP-binding cassette (ABC) transporter complex"/>
    <property type="evidence" value="ECO:0007669"/>
    <property type="project" value="InterPro"/>
</dbReference>
<keyword evidence="6 9" id="KW-0812">Transmembrane</keyword>
<feature type="transmembrane region" description="Helical" evidence="9">
    <location>
        <begin position="64"/>
        <end position="85"/>
    </location>
</feature>
<dbReference type="GO" id="GO:0022857">
    <property type="term" value="F:transmembrane transporter activity"/>
    <property type="evidence" value="ECO:0007669"/>
    <property type="project" value="InterPro"/>
</dbReference>
<comment type="caution">
    <text evidence="11">The sequence shown here is derived from an EMBL/GenBank/DDBJ whole genome shotgun (WGS) entry which is preliminary data.</text>
</comment>
<keyword evidence="8 9" id="KW-0472">Membrane</keyword>
<proteinExistence type="inferred from homology"/>
<gene>
    <name evidence="11" type="ORF">A8950_0186</name>
</gene>
<feature type="domain" description="ABC transmembrane type-1" evidence="10">
    <location>
        <begin position="28"/>
        <end position="226"/>
    </location>
</feature>
<dbReference type="CDD" id="cd06261">
    <property type="entry name" value="TM_PBP2"/>
    <property type="match status" value="1"/>
</dbReference>
<keyword evidence="7 9" id="KW-1133">Transmembrane helix</keyword>
<evidence type="ECO:0000313" key="11">
    <source>
        <dbReference type="EMBL" id="TDQ86494.1"/>
    </source>
</evidence>
<dbReference type="SUPFAM" id="SSF161098">
    <property type="entry name" value="MetI-like"/>
    <property type="match status" value="1"/>
</dbReference>
<evidence type="ECO:0000256" key="6">
    <source>
        <dbReference type="ARBA" id="ARBA00022692"/>
    </source>
</evidence>
<feature type="transmembrane region" description="Helical" evidence="9">
    <location>
        <begin position="205"/>
        <end position="226"/>
    </location>
</feature>
<dbReference type="Proteomes" id="UP000295783">
    <property type="component" value="Unassembled WGS sequence"/>
</dbReference>
<evidence type="ECO:0000256" key="9">
    <source>
        <dbReference type="RuleBase" id="RU363032"/>
    </source>
</evidence>
<dbReference type="Gene3D" id="1.10.3720.10">
    <property type="entry name" value="MetI-like"/>
    <property type="match status" value="1"/>
</dbReference>
<dbReference type="PANTHER" id="PTHR30614:SF10">
    <property type="entry name" value="ARGININE ABC TRANSPORTER PERMEASE PROTEIN ARTM"/>
    <property type="match status" value="1"/>
</dbReference>
<dbReference type="NCBIfam" id="TIGR01726">
    <property type="entry name" value="HEQRo_perm_3TM"/>
    <property type="match status" value="1"/>
</dbReference>
<dbReference type="PROSITE" id="PS50928">
    <property type="entry name" value="ABC_TM1"/>
    <property type="match status" value="1"/>
</dbReference>
<dbReference type="RefSeq" id="WP_243735485.1">
    <property type="nucleotide sequence ID" value="NZ_SNYW01000001.1"/>
</dbReference>
<keyword evidence="3 9" id="KW-0813">Transport</keyword>
<evidence type="ECO:0000256" key="4">
    <source>
        <dbReference type="ARBA" id="ARBA00022475"/>
    </source>
</evidence>
<accession>A0A4R6WXG1</accession>
<evidence type="ECO:0000256" key="2">
    <source>
        <dbReference type="ARBA" id="ARBA00010072"/>
    </source>
</evidence>
<keyword evidence="12" id="KW-1185">Reference proteome</keyword>
<comment type="similarity">
    <text evidence="2">Belongs to the binding-protein-dependent transport system permease family. HisMQ subfamily.</text>
</comment>
<dbReference type="Pfam" id="PF00528">
    <property type="entry name" value="BPD_transp_1"/>
    <property type="match status" value="1"/>
</dbReference>
<dbReference type="InterPro" id="IPR035906">
    <property type="entry name" value="MetI-like_sf"/>
</dbReference>
<keyword evidence="4" id="KW-1003">Cell membrane</keyword>
<protein>
    <submittedName>
        <fullName evidence="11">Amino acid ABC transporter membrane protein 2 (PAAT family)</fullName>
    </submittedName>
</protein>
<dbReference type="GO" id="GO:0006865">
    <property type="term" value="P:amino acid transport"/>
    <property type="evidence" value="ECO:0007669"/>
    <property type="project" value="TreeGrafter"/>
</dbReference>
<evidence type="ECO:0000313" key="12">
    <source>
        <dbReference type="Proteomes" id="UP000295783"/>
    </source>
</evidence>
<evidence type="ECO:0000256" key="3">
    <source>
        <dbReference type="ARBA" id="ARBA00022448"/>
    </source>
</evidence>
<evidence type="ECO:0000256" key="8">
    <source>
        <dbReference type="ARBA" id="ARBA00023136"/>
    </source>
</evidence>
<comment type="subcellular location">
    <subcellularLocation>
        <location evidence="1">Cell inner membrane</location>
        <topology evidence="1">Multi-pass membrane protein</topology>
    </subcellularLocation>
    <subcellularLocation>
        <location evidence="9">Cell membrane</location>
        <topology evidence="9">Multi-pass membrane protein</topology>
    </subcellularLocation>
</comment>
<keyword evidence="5" id="KW-0997">Cell inner membrane</keyword>
<organism evidence="11 12">
    <name type="scientific">Dongia mobilis</name>
    <dbReference type="NCBI Taxonomy" id="578943"/>
    <lineage>
        <taxon>Bacteria</taxon>
        <taxon>Pseudomonadati</taxon>
        <taxon>Pseudomonadota</taxon>
        <taxon>Alphaproteobacteria</taxon>
        <taxon>Rhodospirillales</taxon>
        <taxon>Dongiaceae</taxon>
        <taxon>Dongia</taxon>
    </lineage>
</organism>
<name>A0A4R6WXG1_9PROT</name>
<dbReference type="InterPro" id="IPR043429">
    <property type="entry name" value="ArtM/GltK/GlnP/TcyL/YhdX-like"/>
</dbReference>
<dbReference type="InterPro" id="IPR000515">
    <property type="entry name" value="MetI-like"/>
</dbReference>
<feature type="transmembrane region" description="Helical" evidence="9">
    <location>
        <begin position="172"/>
        <end position="193"/>
    </location>
</feature>
<dbReference type="EMBL" id="SNYW01000001">
    <property type="protein sequence ID" value="TDQ86494.1"/>
    <property type="molecule type" value="Genomic_DNA"/>
</dbReference>
<evidence type="ECO:0000256" key="5">
    <source>
        <dbReference type="ARBA" id="ARBA00022519"/>
    </source>
</evidence>
<feature type="transmembrane region" description="Helical" evidence="9">
    <location>
        <begin position="24"/>
        <end position="52"/>
    </location>
</feature>
<reference evidence="11 12" key="1">
    <citation type="submission" date="2019-03" db="EMBL/GenBank/DDBJ databases">
        <title>Genomic Encyclopedia of Type Strains, Phase III (KMG-III): the genomes of soil and plant-associated and newly described type strains.</title>
        <authorList>
            <person name="Whitman W."/>
        </authorList>
    </citation>
    <scope>NUCLEOTIDE SEQUENCE [LARGE SCALE GENOMIC DNA]</scope>
    <source>
        <strain evidence="11 12">CGMCC 1.7660</strain>
    </source>
</reference>
<dbReference type="InterPro" id="IPR010065">
    <property type="entry name" value="AA_ABC_transptr_permease_3TM"/>
</dbReference>
<evidence type="ECO:0000259" key="10">
    <source>
        <dbReference type="PROSITE" id="PS50928"/>
    </source>
</evidence>